<dbReference type="PANTHER" id="PTHR40765">
    <property type="entry name" value="ESX-2 SECRETION SYSTEM ATPASE ECCB2"/>
    <property type="match status" value="1"/>
</dbReference>
<gene>
    <name evidence="2" type="ORF">NCTC11862_01460</name>
</gene>
<dbReference type="GO" id="GO:0005576">
    <property type="term" value="C:extracellular region"/>
    <property type="evidence" value="ECO:0007669"/>
    <property type="project" value="TreeGrafter"/>
</dbReference>
<protein>
    <submittedName>
        <fullName evidence="2">Type VII secretion protein EccB</fullName>
    </submittedName>
</protein>
<feature type="transmembrane region" description="Helical" evidence="1">
    <location>
        <begin position="12"/>
        <end position="33"/>
    </location>
</feature>
<dbReference type="STRING" id="35756.GCA_001044155_00931"/>
<evidence type="ECO:0000313" key="2">
    <source>
        <dbReference type="EMBL" id="STC69661.1"/>
    </source>
</evidence>
<proteinExistence type="predicted"/>
<dbReference type="AlphaFoldDB" id="A0A376CMD1"/>
<keyword evidence="1" id="KW-0812">Transmembrane</keyword>
<dbReference type="GO" id="GO:0008270">
    <property type="term" value="F:zinc ion binding"/>
    <property type="evidence" value="ECO:0007669"/>
    <property type="project" value="InterPro"/>
</dbReference>
<dbReference type="InterPro" id="IPR044857">
    <property type="entry name" value="T7SS_EccB_R1"/>
</dbReference>
<dbReference type="InterPro" id="IPR002328">
    <property type="entry name" value="ADH_Zn_CS"/>
</dbReference>
<reference evidence="2 3" key="1">
    <citation type="submission" date="2018-06" db="EMBL/GenBank/DDBJ databases">
        <authorList>
            <consortium name="Pathogen Informatics"/>
            <person name="Doyle S."/>
        </authorList>
    </citation>
    <scope>NUCLEOTIDE SEQUENCE [LARGE SCALE GENOMIC DNA]</scope>
    <source>
        <strain evidence="2 3">NCTC11862</strain>
    </source>
</reference>
<dbReference type="Gene3D" id="3.30.2390.20">
    <property type="entry name" value="Type VII secretion system EccB, repeat 1 domain"/>
    <property type="match status" value="1"/>
</dbReference>
<name>A0A376CMD1_9CORY</name>
<evidence type="ECO:0000313" key="3">
    <source>
        <dbReference type="Proteomes" id="UP000254467"/>
    </source>
</evidence>
<dbReference type="PANTHER" id="PTHR40765:SF2">
    <property type="entry name" value="ESX-2 SECRETION SYSTEM ATPASE ECCB2"/>
    <property type="match status" value="1"/>
</dbReference>
<accession>A0A376CMD1</accession>
<dbReference type="NCBIfam" id="TIGR03919">
    <property type="entry name" value="T7SS_EccB"/>
    <property type="match status" value="1"/>
</dbReference>
<dbReference type="Proteomes" id="UP000254467">
    <property type="component" value="Unassembled WGS sequence"/>
</dbReference>
<dbReference type="InterPro" id="IPR007795">
    <property type="entry name" value="T7SS_EccB"/>
</dbReference>
<keyword evidence="1" id="KW-1133">Transmembrane helix</keyword>
<keyword evidence="3" id="KW-1185">Reference proteome</keyword>
<keyword evidence="1" id="KW-0472">Membrane</keyword>
<sequence length="383" mass="39269">MIHDPLTARRRAAILGVVAVVLIGGVAGLLAWLKPNAAPGDAPIVRATSGALFVRIDDALHPVTNLTSARLIIGEAAEPASIGDEHLEEARRGAPVGIASAPTVFAPEDSPAVAWSACTAGGEEEVSVVAGPAPTALPANHAVVATDGQREWLVTAQGRAQLPMESSPQARALRRGLGIGPDTPRWQPPVEVLEAVPETAPVVVPAPVPMVLRVEGGAWALLPSGGVQPLSPAQADIFESAGAKARQLSREELAAFADAADPVRVTIPAEVPTLRDPAELQLCATANGGVGTFAPGHELPGEVALSGSSVARQFRGLATGAVGVDTGRSFLVVSGSGVRHAVEDPAVLDVVGAARVDEVPWAIVQLLPEGPDLSQERARRATY</sequence>
<evidence type="ECO:0000256" key="1">
    <source>
        <dbReference type="SAM" id="Phobius"/>
    </source>
</evidence>
<dbReference type="GO" id="GO:0016491">
    <property type="term" value="F:oxidoreductase activity"/>
    <property type="evidence" value="ECO:0007669"/>
    <property type="project" value="InterPro"/>
</dbReference>
<dbReference type="EMBL" id="UFXQ01000001">
    <property type="protein sequence ID" value="STC69661.1"/>
    <property type="molecule type" value="Genomic_DNA"/>
</dbReference>
<organism evidence="2 3">
    <name type="scientific">Corynebacterium pilosum</name>
    <dbReference type="NCBI Taxonomy" id="35756"/>
    <lineage>
        <taxon>Bacteria</taxon>
        <taxon>Bacillati</taxon>
        <taxon>Actinomycetota</taxon>
        <taxon>Actinomycetes</taxon>
        <taxon>Mycobacteriales</taxon>
        <taxon>Corynebacteriaceae</taxon>
        <taxon>Corynebacterium</taxon>
    </lineage>
</organism>
<dbReference type="PROSITE" id="PS00059">
    <property type="entry name" value="ADH_ZINC"/>
    <property type="match status" value="1"/>
</dbReference>
<dbReference type="Pfam" id="PF05108">
    <property type="entry name" value="T7SS_ESX1_EccB"/>
    <property type="match status" value="1"/>
</dbReference>